<accession>A0AA39WW40</accession>
<comment type="similarity">
    <text evidence="1 4">Belongs to the GMC oxidoreductase family.</text>
</comment>
<dbReference type="PROSITE" id="PS00624">
    <property type="entry name" value="GMC_OXRED_2"/>
    <property type="match status" value="1"/>
</dbReference>
<feature type="domain" description="Glucose-methanol-choline oxidoreductase N-terminal" evidence="7">
    <location>
        <begin position="313"/>
        <end position="327"/>
    </location>
</feature>
<dbReference type="InterPro" id="IPR036188">
    <property type="entry name" value="FAD/NAD-bd_sf"/>
</dbReference>
<evidence type="ECO:0000256" key="3">
    <source>
        <dbReference type="PIRSR" id="PIRSR000137-2"/>
    </source>
</evidence>
<dbReference type="PANTHER" id="PTHR11552">
    <property type="entry name" value="GLUCOSE-METHANOL-CHOLINE GMC OXIDOREDUCTASE"/>
    <property type="match status" value="1"/>
</dbReference>
<dbReference type="InterPro" id="IPR012132">
    <property type="entry name" value="GMC_OxRdtase"/>
</dbReference>
<evidence type="ECO:0000313" key="8">
    <source>
        <dbReference type="EMBL" id="KAK0622682.1"/>
    </source>
</evidence>
<dbReference type="GO" id="GO:0044550">
    <property type="term" value="P:secondary metabolite biosynthetic process"/>
    <property type="evidence" value="ECO:0007669"/>
    <property type="project" value="TreeGrafter"/>
</dbReference>
<dbReference type="GO" id="GO:0016614">
    <property type="term" value="F:oxidoreductase activity, acting on CH-OH group of donors"/>
    <property type="evidence" value="ECO:0007669"/>
    <property type="project" value="InterPro"/>
</dbReference>
<feature type="signal peptide" evidence="5">
    <location>
        <begin position="1"/>
        <end position="17"/>
    </location>
</feature>
<keyword evidence="5" id="KW-0732">Signal</keyword>
<dbReference type="InterPro" id="IPR007867">
    <property type="entry name" value="GMC_OxRtase_C"/>
</dbReference>
<evidence type="ECO:0000259" key="6">
    <source>
        <dbReference type="PROSITE" id="PS00623"/>
    </source>
</evidence>
<dbReference type="Proteomes" id="UP001175000">
    <property type="component" value="Unassembled WGS sequence"/>
</dbReference>
<dbReference type="SUPFAM" id="SSF51905">
    <property type="entry name" value="FAD/NAD(P)-binding domain"/>
    <property type="match status" value="1"/>
</dbReference>
<feature type="active site" description="Proton donor" evidence="2">
    <location>
        <position position="572"/>
    </location>
</feature>
<dbReference type="Pfam" id="PF05199">
    <property type="entry name" value="GMC_oxred_C"/>
    <property type="match status" value="1"/>
</dbReference>
<keyword evidence="4" id="KW-0285">Flavoprotein</keyword>
<dbReference type="PIRSF" id="PIRSF000137">
    <property type="entry name" value="Alcohol_oxidase"/>
    <property type="match status" value="1"/>
</dbReference>
<name>A0AA39WW40_9PEZI</name>
<sequence length="636" mass="69056">MTLFAAILVSFAGLVAGGAHFEAKRQVSQLRDTYDFVIVGGGTCGLTVADRLTEAFPNKTVLVIEYGRVEYAPGAFDPPQTVWGGSNPNQASTWRFQSLPNPNVNDKVATVLAGKVVGGSSAVNGMYFDRPSRFDHDAWDRAGSPEFDASKIKWNWDSIFPFFKKSVTFHEPQPEFVKKYGYTWDTAAFGNSTPIHSVLPPFLWGDHAIVREAWKEMGIPVLRECAGGDKTGLCWIPISEHPLTARRSHAGLGHYADVNATRPNYDLLVQHQVTKVTYPNGLEEGPPTVEVRSLADNRMFNVTPKAEVILSAGAIFTPSILHRSGIGPASVLRDAGIPLVLDLPGVGSNFQDHSGPTITWNYTLPETLPDPTPDKMLDTAFAAQALKDFDAIPARGPYTLGMASSGIYLSMATLSPNGATTIVNKIRNLVASNNSASYLPPDYRSSPSMIAGYNAQLLTLAGFFANPSAPSLEVPWHTGLFLRLFLLHPLSRGTVRLNKADPLEQPIIDYRSSSNPIDMDIDILHTRYMRKIINTPTFQKLGAVETGPGPLAQTDEQLAEFVKDSYTLSFMHPCCTAAMLPENKGGVVGPDLKVHGANGLRVVDMSVLPLLPSAHLSALAYAVGEKAADIIIQEWS</sequence>
<evidence type="ECO:0000313" key="9">
    <source>
        <dbReference type="Proteomes" id="UP001175000"/>
    </source>
</evidence>
<evidence type="ECO:0000256" key="5">
    <source>
        <dbReference type="SAM" id="SignalP"/>
    </source>
</evidence>
<feature type="domain" description="Glucose-methanol-choline oxidoreductase N-terminal" evidence="6">
    <location>
        <begin position="114"/>
        <end position="137"/>
    </location>
</feature>
<dbReference type="AlphaFoldDB" id="A0AA39WW40"/>
<dbReference type="Gene3D" id="3.30.560.10">
    <property type="entry name" value="Glucose Oxidase, domain 3"/>
    <property type="match status" value="1"/>
</dbReference>
<gene>
    <name evidence="8" type="ORF">B0T14DRAFT_151525</name>
</gene>
<protein>
    <submittedName>
        <fullName evidence="8">GMC oxidoreductase-like protein</fullName>
    </submittedName>
</protein>
<dbReference type="InterPro" id="IPR000172">
    <property type="entry name" value="GMC_OxRdtase_N"/>
</dbReference>
<keyword evidence="3 4" id="KW-0274">FAD</keyword>
<feature type="active site" description="Proton acceptor" evidence="2">
    <location>
        <position position="615"/>
    </location>
</feature>
<evidence type="ECO:0000256" key="2">
    <source>
        <dbReference type="PIRSR" id="PIRSR000137-1"/>
    </source>
</evidence>
<keyword evidence="9" id="KW-1185">Reference proteome</keyword>
<comment type="caution">
    <text evidence="8">The sequence shown here is derived from an EMBL/GenBank/DDBJ whole genome shotgun (WGS) entry which is preliminary data.</text>
</comment>
<dbReference type="Gene3D" id="3.50.50.60">
    <property type="entry name" value="FAD/NAD(P)-binding domain"/>
    <property type="match status" value="1"/>
</dbReference>
<dbReference type="EMBL" id="JAULSU010000003">
    <property type="protein sequence ID" value="KAK0622682.1"/>
    <property type="molecule type" value="Genomic_DNA"/>
</dbReference>
<dbReference type="SUPFAM" id="SSF54373">
    <property type="entry name" value="FAD-linked reductases, C-terminal domain"/>
    <property type="match status" value="1"/>
</dbReference>
<evidence type="ECO:0000256" key="1">
    <source>
        <dbReference type="ARBA" id="ARBA00010790"/>
    </source>
</evidence>
<evidence type="ECO:0000259" key="7">
    <source>
        <dbReference type="PROSITE" id="PS00624"/>
    </source>
</evidence>
<dbReference type="GO" id="GO:0050660">
    <property type="term" value="F:flavin adenine dinucleotide binding"/>
    <property type="evidence" value="ECO:0007669"/>
    <property type="project" value="InterPro"/>
</dbReference>
<evidence type="ECO:0000256" key="4">
    <source>
        <dbReference type="RuleBase" id="RU003968"/>
    </source>
</evidence>
<dbReference type="PROSITE" id="PS00623">
    <property type="entry name" value="GMC_OXRED_1"/>
    <property type="match status" value="1"/>
</dbReference>
<dbReference type="PANTHER" id="PTHR11552:SF115">
    <property type="entry name" value="DEHYDROGENASE XPTC-RELATED"/>
    <property type="match status" value="1"/>
</dbReference>
<comment type="cofactor">
    <cofactor evidence="3">
        <name>FAD</name>
        <dbReference type="ChEBI" id="CHEBI:57692"/>
    </cofactor>
</comment>
<feature type="binding site" evidence="3">
    <location>
        <position position="116"/>
    </location>
    <ligand>
        <name>FAD</name>
        <dbReference type="ChEBI" id="CHEBI:57692"/>
    </ligand>
</feature>
<dbReference type="Pfam" id="PF00732">
    <property type="entry name" value="GMC_oxred_N"/>
    <property type="match status" value="1"/>
</dbReference>
<feature type="binding site" evidence="3">
    <location>
        <position position="273"/>
    </location>
    <ligand>
        <name>FAD</name>
        <dbReference type="ChEBI" id="CHEBI:57692"/>
    </ligand>
</feature>
<reference evidence="8" key="1">
    <citation type="submission" date="2023-06" db="EMBL/GenBank/DDBJ databases">
        <title>Genome-scale phylogeny and comparative genomics of the fungal order Sordariales.</title>
        <authorList>
            <consortium name="Lawrence Berkeley National Laboratory"/>
            <person name="Hensen N."/>
            <person name="Bonometti L."/>
            <person name="Westerberg I."/>
            <person name="Brannstrom I.O."/>
            <person name="Guillou S."/>
            <person name="Cros-Aarteil S."/>
            <person name="Calhoun S."/>
            <person name="Haridas S."/>
            <person name="Kuo A."/>
            <person name="Mondo S."/>
            <person name="Pangilinan J."/>
            <person name="Riley R."/>
            <person name="Labutti K."/>
            <person name="Andreopoulos B."/>
            <person name="Lipzen A."/>
            <person name="Chen C."/>
            <person name="Yanf M."/>
            <person name="Daum C."/>
            <person name="Ng V."/>
            <person name="Clum A."/>
            <person name="Steindorff A."/>
            <person name="Ohm R."/>
            <person name="Martin F."/>
            <person name="Silar P."/>
            <person name="Natvig D."/>
            <person name="Lalanne C."/>
            <person name="Gautier V."/>
            <person name="Ament-Velasquez S.L."/>
            <person name="Kruys A."/>
            <person name="Hutchinson M.I."/>
            <person name="Powell A.J."/>
            <person name="Barry K."/>
            <person name="Miller A.N."/>
            <person name="Grigoriev I.V."/>
            <person name="Debuchy R."/>
            <person name="Gladieux P."/>
            <person name="Thoren M.H."/>
            <person name="Johannesson H."/>
        </authorList>
    </citation>
    <scope>NUCLEOTIDE SEQUENCE</scope>
    <source>
        <strain evidence="8">CBS 606.72</strain>
    </source>
</reference>
<proteinExistence type="inferred from homology"/>
<feature type="chain" id="PRO_5041354697" evidence="5">
    <location>
        <begin position="18"/>
        <end position="636"/>
    </location>
</feature>
<organism evidence="8 9">
    <name type="scientific">Immersiella caudata</name>
    <dbReference type="NCBI Taxonomy" id="314043"/>
    <lineage>
        <taxon>Eukaryota</taxon>
        <taxon>Fungi</taxon>
        <taxon>Dikarya</taxon>
        <taxon>Ascomycota</taxon>
        <taxon>Pezizomycotina</taxon>
        <taxon>Sordariomycetes</taxon>
        <taxon>Sordariomycetidae</taxon>
        <taxon>Sordariales</taxon>
        <taxon>Lasiosphaeriaceae</taxon>
        <taxon>Immersiella</taxon>
    </lineage>
</organism>